<comment type="caution">
    <text evidence="1">The sequence shown here is derived from an EMBL/GenBank/DDBJ whole genome shotgun (WGS) entry which is preliminary data.</text>
</comment>
<accession>A0ABR2Q5S9</accession>
<dbReference type="EMBL" id="JBBPBN010000045">
    <property type="protein sequence ID" value="KAK8996039.1"/>
    <property type="molecule type" value="Genomic_DNA"/>
</dbReference>
<evidence type="ECO:0000313" key="2">
    <source>
        <dbReference type="Proteomes" id="UP001396334"/>
    </source>
</evidence>
<gene>
    <name evidence="1" type="ORF">V6N11_076289</name>
</gene>
<evidence type="ECO:0000313" key="1">
    <source>
        <dbReference type="EMBL" id="KAK8996039.1"/>
    </source>
</evidence>
<sequence length="240" mass="26816">MGKGGKALKFLFGVAVLVGLAWLLFFGIVADRATATTMSIKASSTREFKRWEFVAKAKINSHHDFHFDYVSKRRVPNGPDPIHNRKASLNRSAYESIFSKYEYMFDTLSAYMSSIYIDKSPGEHQSRDNLQVEARCERQSNSLSFLSKIIIGEFCLTLQQRFLATTLLDDSTCSRQLSLCFDAKRSDIPTLPSSVVCVTGREPMPEVAATQAAQEAIHMILGLSNPSKLARPLENARRPG</sequence>
<organism evidence="1 2">
    <name type="scientific">Hibiscus sabdariffa</name>
    <name type="common">roselle</name>
    <dbReference type="NCBI Taxonomy" id="183260"/>
    <lineage>
        <taxon>Eukaryota</taxon>
        <taxon>Viridiplantae</taxon>
        <taxon>Streptophyta</taxon>
        <taxon>Embryophyta</taxon>
        <taxon>Tracheophyta</taxon>
        <taxon>Spermatophyta</taxon>
        <taxon>Magnoliopsida</taxon>
        <taxon>eudicotyledons</taxon>
        <taxon>Gunneridae</taxon>
        <taxon>Pentapetalae</taxon>
        <taxon>rosids</taxon>
        <taxon>malvids</taxon>
        <taxon>Malvales</taxon>
        <taxon>Malvaceae</taxon>
        <taxon>Malvoideae</taxon>
        <taxon>Hibiscus</taxon>
    </lineage>
</organism>
<name>A0ABR2Q5S9_9ROSI</name>
<dbReference type="PANTHER" id="PTHR34277">
    <property type="entry name" value="CLAVATA3/ESR (CLE)-RELATED PROTEIN 26"/>
    <property type="match status" value="1"/>
</dbReference>
<proteinExistence type="predicted"/>
<protein>
    <submittedName>
        <fullName evidence="1">Uncharacterized protein</fullName>
    </submittedName>
</protein>
<reference evidence="1 2" key="1">
    <citation type="journal article" date="2024" name="G3 (Bethesda)">
        <title>Genome assembly of Hibiscus sabdariffa L. provides insights into metabolisms of medicinal natural products.</title>
        <authorList>
            <person name="Kim T."/>
        </authorList>
    </citation>
    <scope>NUCLEOTIDE SEQUENCE [LARGE SCALE GENOMIC DNA]</scope>
    <source>
        <strain evidence="1">TK-2024</strain>
        <tissue evidence="1">Old leaves</tissue>
    </source>
</reference>
<keyword evidence="2" id="KW-1185">Reference proteome</keyword>
<dbReference type="InterPro" id="IPR039316">
    <property type="entry name" value="CLE25/26"/>
</dbReference>
<dbReference type="PANTHER" id="PTHR34277:SF18">
    <property type="entry name" value="CLAVATA3_ESR (CLE)-RELATED PROTEIN 25"/>
    <property type="match status" value="1"/>
</dbReference>
<dbReference type="Proteomes" id="UP001396334">
    <property type="component" value="Unassembled WGS sequence"/>
</dbReference>